<comment type="caution">
    <text evidence="1">The sequence shown here is derived from an EMBL/GenBank/DDBJ whole genome shotgun (WGS) entry which is preliminary data.</text>
</comment>
<dbReference type="SUPFAM" id="SSF52540">
    <property type="entry name" value="P-loop containing nucleoside triphosphate hydrolases"/>
    <property type="match status" value="1"/>
</dbReference>
<dbReference type="InterPro" id="IPR027417">
    <property type="entry name" value="P-loop_NTPase"/>
</dbReference>
<proteinExistence type="predicted"/>
<dbReference type="InterPro" id="IPR015223">
    <property type="entry name" value="MipZ"/>
</dbReference>
<evidence type="ECO:0000313" key="2">
    <source>
        <dbReference type="Proteomes" id="UP000270873"/>
    </source>
</evidence>
<gene>
    <name evidence="1" type="ORF">ALP66_03830</name>
</gene>
<dbReference type="PANTHER" id="PTHR13696">
    <property type="entry name" value="P-LOOP CONTAINING NUCLEOSIDE TRIPHOSPHATE HYDROLASE"/>
    <property type="match status" value="1"/>
</dbReference>
<protein>
    <submittedName>
        <fullName evidence="1">Plasmid stability protein ParA</fullName>
    </submittedName>
</protein>
<name>A0A658K6R8_PSEA0</name>
<dbReference type="PANTHER" id="PTHR13696:SF96">
    <property type="entry name" value="COBQ_COBB_MIND_PARA NUCLEOTIDE BINDING DOMAIN-CONTAINING PROTEIN"/>
    <property type="match status" value="1"/>
</dbReference>
<dbReference type="EMBL" id="RBSP01000690">
    <property type="protein sequence ID" value="RMS44208.1"/>
    <property type="molecule type" value="Genomic_DNA"/>
</dbReference>
<evidence type="ECO:0000313" key="1">
    <source>
        <dbReference type="EMBL" id="RMS44208.1"/>
    </source>
</evidence>
<dbReference type="CDD" id="cd02042">
    <property type="entry name" value="ParAB_family"/>
    <property type="match status" value="1"/>
</dbReference>
<sequence>MQETPMGTIVIVGGNKGGVGKTTTAVNVSTGLAMEGHDVCLVDADAQRSASKWYAEREAAQLEPKITLIEKRDNITVTLRTLSEKFDYVIVDVAGRNSRELITGAVVADIIIAPNQCSQLDLDTLGELQEQVLRCRDLNPNLQAYAYQSMASPNPAVRITERREFLEFLSEYPEIKPLDSVGFYRKAYKDSIPSGMSVLEGKNREAANEIKSLLKEVFHGN</sequence>
<organism evidence="1 2">
    <name type="scientific">Pseudomonas amygdali pv. photiniae</name>
    <dbReference type="NCBI Taxonomy" id="251724"/>
    <lineage>
        <taxon>Bacteria</taxon>
        <taxon>Pseudomonadati</taxon>
        <taxon>Pseudomonadota</taxon>
        <taxon>Gammaproteobacteria</taxon>
        <taxon>Pseudomonadales</taxon>
        <taxon>Pseudomonadaceae</taxon>
        <taxon>Pseudomonas</taxon>
        <taxon>Pseudomonas amygdali</taxon>
    </lineage>
</organism>
<dbReference type="Pfam" id="PF09140">
    <property type="entry name" value="MipZ"/>
    <property type="match status" value="1"/>
</dbReference>
<dbReference type="Gene3D" id="3.40.50.300">
    <property type="entry name" value="P-loop containing nucleotide triphosphate hydrolases"/>
    <property type="match status" value="1"/>
</dbReference>
<dbReference type="AlphaFoldDB" id="A0A658K6R8"/>
<reference evidence="1 2" key="1">
    <citation type="submission" date="2018-08" db="EMBL/GenBank/DDBJ databases">
        <title>Recombination of ecologically and evolutionarily significant loci maintains genetic cohesion in the Pseudomonas syringae species complex.</title>
        <authorList>
            <person name="Dillon M."/>
            <person name="Thakur S."/>
            <person name="Almeida R.N.D."/>
            <person name="Weir B.S."/>
            <person name="Guttman D.S."/>
        </authorList>
    </citation>
    <scope>NUCLEOTIDE SEQUENCE [LARGE SCALE GENOMIC DNA]</scope>
    <source>
        <strain evidence="1 2">ICMP 7847</strain>
    </source>
</reference>
<dbReference type="PIRSF" id="PIRSF009320">
    <property type="entry name" value="Nuc_binding_HP_1000"/>
    <property type="match status" value="1"/>
</dbReference>
<dbReference type="Proteomes" id="UP000270873">
    <property type="component" value="Unassembled WGS sequence"/>
</dbReference>
<accession>A0A658K6R8</accession>
<dbReference type="InterPro" id="IPR050678">
    <property type="entry name" value="DNA_Partitioning_ATPase"/>
</dbReference>